<accession>A0A0G1DDB4</accession>
<dbReference type="PANTHER" id="PTHR34106:SF5">
    <property type="entry name" value="GLYCOSIDASE"/>
    <property type="match status" value="1"/>
</dbReference>
<dbReference type="AlphaFoldDB" id="A0A0G1DDB4"/>
<dbReference type="Gene3D" id="2.115.10.20">
    <property type="entry name" value="Glycosyl hydrolase domain, family 43"/>
    <property type="match status" value="2"/>
</dbReference>
<evidence type="ECO:0000256" key="1">
    <source>
        <dbReference type="ARBA" id="ARBA00022676"/>
    </source>
</evidence>
<name>A0A0G1DDB4_9BACT</name>
<dbReference type="Proteomes" id="UP000034894">
    <property type="component" value="Unassembled WGS sequence"/>
</dbReference>
<sequence>MTTRGIIKDSHHIRGLGAYSLQNQKLLFFSSGKSIYCSRNIHLDFGRGKDEVKLLDSLGKAVSAEAISSFRISAQGGVYFLTYLRKNRHKSDLYLAKSADLITFKTIGKVSPDGTAAVMVADYRFRGHFLLYAGGDGLRIIFSNNLIDWKTYSRILLPVNFSRTTFETVLTEKVKEGVLLYFFQKIIQFDGRPFYSLQAAIFNPDNPSKLVWHSENSLWEEPGEWQDMGVAPVPFGAILVGEELISFWQAGQKEILAVTHKQKHRAVSRKKSFPTILLDKFRDNPILKPVSGHFWESKAVFNPAALYDRNRIHLIYRAVGNDDMSVLGYASSADGINFDRRSEEPIYRPPRHPGGKRKLKYKSVPLSAYSSGGGGYGGCEDPRLTRIGRKIYMTYVAYDGFGPPRVALTSIATSDFRDRNWQWQDPVIISPPNVVDKNCTIFPEKINGKYVIMHRIFPHILIDFVDSLDFDGSSFLKGEYRISPRPTSWDSRKVGAGAPPIKTEYGWLLIYHAVDDRDPGRYKMGAMLLDLNDPTKVLARTHEPILEPEEPYENEGLKYGVAYPCGAVVFNDNLHVYYGGADMVICMATASVKPFLNDLLEHQTGILHPISFN</sequence>
<comment type="similarity">
    <text evidence="3">Belongs to the glycosyl hydrolase 130 family.</text>
</comment>
<dbReference type="GO" id="GO:0016757">
    <property type="term" value="F:glycosyltransferase activity"/>
    <property type="evidence" value="ECO:0007669"/>
    <property type="project" value="UniProtKB-KW"/>
</dbReference>
<dbReference type="InterPro" id="IPR007184">
    <property type="entry name" value="Mannoside_phosphorylase"/>
</dbReference>
<dbReference type="PATRIC" id="fig|1618443.3.peg.1498"/>
<comment type="caution">
    <text evidence="4">The sequence shown here is derived from an EMBL/GenBank/DDBJ whole genome shotgun (WGS) entry which is preliminary data.</text>
</comment>
<proteinExistence type="inferred from homology"/>
<dbReference type="PANTHER" id="PTHR34106">
    <property type="entry name" value="GLYCOSIDASE"/>
    <property type="match status" value="1"/>
</dbReference>
<keyword evidence="2" id="KW-0808">Transferase</keyword>
<evidence type="ECO:0000256" key="2">
    <source>
        <dbReference type="ARBA" id="ARBA00022679"/>
    </source>
</evidence>
<evidence type="ECO:0000256" key="3">
    <source>
        <dbReference type="ARBA" id="ARBA00024356"/>
    </source>
</evidence>
<dbReference type="EMBL" id="LCFP01000013">
    <property type="protein sequence ID" value="KKS95875.1"/>
    <property type="molecule type" value="Genomic_DNA"/>
</dbReference>
<organism evidence="4 5">
    <name type="scientific">Candidatus Gottesmanbacteria bacterium GW2011_GWA2_43_14</name>
    <dbReference type="NCBI Taxonomy" id="1618443"/>
    <lineage>
        <taxon>Bacteria</taxon>
        <taxon>Candidatus Gottesmaniibacteriota</taxon>
    </lineage>
</organism>
<dbReference type="CDD" id="cd18614">
    <property type="entry name" value="GH130"/>
    <property type="match status" value="1"/>
</dbReference>
<protein>
    <recommendedName>
        <fullName evidence="6">Glycosidase-related protein</fullName>
    </recommendedName>
</protein>
<reference evidence="4 5" key="1">
    <citation type="journal article" date="2015" name="Nature">
        <title>rRNA introns, odd ribosomes, and small enigmatic genomes across a large radiation of phyla.</title>
        <authorList>
            <person name="Brown C.T."/>
            <person name="Hug L.A."/>
            <person name="Thomas B.C."/>
            <person name="Sharon I."/>
            <person name="Castelle C.J."/>
            <person name="Singh A."/>
            <person name="Wilkins M.J."/>
            <person name="Williams K.H."/>
            <person name="Banfield J.F."/>
        </authorList>
    </citation>
    <scope>NUCLEOTIDE SEQUENCE [LARGE SCALE GENOMIC DNA]</scope>
</reference>
<dbReference type="STRING" id="1618443.UV73_C0013G0020"/>
<evidence type="ECO:0000313" key="5">
    <source>
        <dbReference type="Proteomes" id="UP000034894"/>
    </source>
</evidence>
<evidence type="ECO:0008006" key="6">
    <source>
        <dbReference type="Google" id="ProtNLM"/>
    </source>
</evidence>
<gene>
    <name evidence="4" type="ORF">UV73_C0013G0020</name>
</gene>
<dbReference type="SUPFAM" id="SSF75005">
    <property type="entry name" value="Arabinanase/levansucrase/invertase"/>
    <property type="match status" value="2"/>
</dbReference>
<dbReference type="Pfam" id="PF04041">
    <property type="entry name" value="Glyco_hydro_130"/>
    <property type="match status" value="1"/>
</dbReference>
<keyword evidence="1" id="KW-0328">Glycosyltransferase</keyword>
<evidence type="ECO:0000313" key="4">
    <source>
        <dbReference type="EMBL" id="KKS95875.1"/>
    </source>
</evidence>
<dbReference type="InterPro" id="IPR023296">
    <property type="entry name" value="Glyco_hydro_beta-prop_sf"/>
</dbReference>